<protein>
    <recommendedName>
        <fullName evidence="3">DUF5678 domain-containing protein</fullName>
    </recommendedName>
</protein>
<proteinExistence type="predicted"/>
<dbReference type="AlphaFoldDB" id="A0A1G1YLL9"/>
<reference evidence="1 2" key="1">
    <citation type="journal article" date="2016" name="Nat. Commun.">
        <title>Thousands of microbial genomes shed light on interconnected biogeochemical processes in an aquifer system.</title>
        <authorList>
            <person name="Anantharaman K."/>
            <person name="Brown C.T."/>
            <person name="Hug L.A."/>
            <person name="Sharon I."/>
            <person name="Castelle C.J."/>
            <person name="Probst A.J."/>
            <person name="Thomas B.C."/>
            <person name="Singh A."/>
            <person name="Wilkins M.J."/>
            <person name="Karaoz U."/>
            <person name="Brodie E.L."/>
            <person name="Williams K.H."/>
            <person name="Hubbard S.S."/>
            <person name="Banfield J.F."/>
        </authorList>
    </citation>
    <scope>NUCLEOTIDE SEQUENCE [LARGE SCALE GENOMIC DNA]</scope>
</reference>
<dbReference type="Proteomes" id="UP000178122">
    <property type="component" value="Unassembled WGS sequence"/>
</dbReference>
<evidence type="ECO:0008006" key="3">
    <source>
        <dbReference type="Google" id="ProtNLM"/>
    </source>
</evidence>
<comment type="caution">
    <text evidence="1">The sequence shown here is derived from an EMBL/GenBank/DDBJ whole genome shotgun (WGS) entry which is preliminary data.</text>
</comment>
<evidence type="ECO:0000313" key="1">
    <source>
        <dbReference type="EMBL" id="OGY53245.1"/>
    </source>
</evidence>
<evidence type="ECO:0000313" key="2">
    <source>
        <dbReference type="Proteomes" id="UP000178122"/>
    </source>
</evidence>
<accession>A0A1G1YLL9</accession>
<organism evidence="1 2">
    <name type="scientific">Candidatus Buchananbacteria bacterium RIFCSPLOWO2_01_FULL_40_23b</name>
    <dbReference type="NCBI Taxonomy" id="1797544"/>
    <lineage>
        <taxon>Bacteria</taxon>
        <taxon>Candidatus Buchananiibacteriota</taxon>
    </lineage>
</organism>
<gene>
    <name evidence="1" type="ORF">A2912_04060</name>
</gene>
<name>A0A1G1YLL9_9BACT</name>
<sequence length="79" mass="9114">MTKISNQKKTLSLLLSGKHPKYQKFAGKHVMIVDDMIVPLKEGREARDQFTNLKEKFGQSPILMFVPRKDISYILYAVC</sequence>
<dbReference type="EMBL" id="MHIN01000051">
    <property type="protein sequence ID" value="OGY53245.1"/>
    <property type="molecule type" value="Genomic_DNA"/>
</dbReference>